<keyword evidence="2" id="KW-1185">Reference proteome</keyword>
<name>A0ABV7J7J4_9RHOB</name>
<evidence type="ECO:0000313" key="1">
    <source>
        <dbReference type="EMBL" id="MFC3182767.1"/>
    </source>
</evidence>
<dbReference type="EMBL" id="JBHRTO010000002">
    <property type="protein sequence ID" value="MFC3182767.1"/>
    <property type="molecule type" value="Genomic_DNA"/>
</dbReference>
<sequence length="134" mass="14868">MKELMLIAFTTTLAVASPSKAEITCKRIGSDPDKTEQQLVIDGDKGAYIYNAYDGSPAFVEVKCGQFRNDADVGYLCERVFQREDGFTTEHYLIRKANGFTSLSVTTFVENSKSLVSDQIHQPYVDSFAVSCSE</sequence>
<dbReference type="Proteomes" id="UP001595547">
    <property type="component" value="Unassembled WGS sequence"/>
</dbReference>
<protein>
    <submittedName>
        <fullName evidence="1">Uncharacterized protein</fullName>
    </submittedName>
</protein>
<proteinExistence type="predicted"/>
<organism evidence="1 2">
    <name type="scientific">Cypionkella sinensis</name>
    <dbReference type="NCBI Taxonomy" id="1756043"/>
    <lineage>
        <taxon>Bacteria</taxon>
        <taxon>Pseudomonadati</taxon>
        <taxon>Pseudomonadota</taxon>
        <taxon>Alphaproteobacteria</taxon>
        <taxon>Rhodobacterales</taxon>
        <taxon>Paracoccaceae</taxon>
        <taxon>Cypionkella</taxon>
    </lineage>
</organism>
<evidence type="ECO:0000313" key="2">
    <source>
        <dbReference type="Proteomes" id="UP001595547"/>
    </source>
</evidence>
<dbReference type="RefSeq" id="WP_380074424.1">
    <property type="nucleotide sequence ID" value="NZ_JBHRTO010000002.1"/>
</dbReference>
<comment type="caution">
    <text evidence="1">The sequence shown here is derived from an EMBL/GenBank/DDBJ whole genome shotgun (WGS) entry which is preliminary data.</text>
</comment>
<gene>
    <name evidence="1" type="ORF">ACFOGH_17345</name>
</gene>
<accession>A0ABV7J7J4</accession>
<reference evidence="2" key="1">
    <citation type="journal article" date="2019" name="Int. J. Syst. Evol. Microbiol.">
        <title>The Global Catalogue of Microorganisms (GCM) 10K type strain sequencing project: providing services to taxonomists for standard genome sequencing and annotation.</title>
        <authorList>
            <consortium name="The Broad Institute Genomics Platform"/>
            <consortium name="The Broad Institute Genome Sequencing Center for Infectious Disease"/>
            <person name="Wu L."/>
            <person name="Ma J."/>
        </authorList>
    </citation>
    <scope>NUCLEOTIDE SEQUENCE [LARGE SCALE GENOMIC DNA]</scope>
    <source>
        <strain evidence="2">KCTC 52039</strain>
    </source>
</reference>